<name>A0A8S4GEP0_PLUXY</name>
<dbReference type="InterPro" id="IPR043128">
    <property type="entry name" value="Rev_trsase/Diguanyl_cyclase"/>
</dbReference>
<dbReference type="SUPFAM" id="SSF56672">
    <property type="entry name" value="DNA/RNA polymerases"/>
    <property type="match status" value="1"/>
</dbReference>
<evidence type="ECO:0000259" key="1">
    <source>
        <dbReference type="PROSITE" id="PS50878"/>
    </source>
</evidence>
<proteinExistence type="predicted"/>
<dbReference type="Gene3D" id="3.30.70.270">
    <property type="match status" value="1"/>
</dbReference>
<dbReference type="CDD" id="cd01650">
    <property type="entry name" value="RT_nLTR_like"/>
    <property type="match status" value="1"/>
</dbReference>
<dbReference type="InterPro" id="IPR005135">
    <property type="entry name" value="Endo/exonuclease/phosphatase"/>
</dbReference>
<dbReference type="Gene3D" id="3.60.10.10">
    <property type="entry name" value="Endonuclease/exonuclease/phosphatase"/>
    <property type="match status" value="1"/>
</dbReference>
<comment type="caution">
    <text evidence="2">The sequence shown here is derived from an EMBL/GenBank/DDBJ whole genome shotgun (WGS) entry which is preliminary data.</text>
</comment>
<dbReference type="InterPro" id="IPR043502">
    <property type="entry name" value="DNA/RNA_pol_sf"/>
</dbReference>
<dbReference type="Gene3D" id="3.40.50.140">
    <property type="match status" value="1"/>
</dbReference>
<dbReference type="CDD" id="cd09076">
    <property type="entry name" value="L1-EN"/>
    <property type="match status" value="1"/>
</dbReference>
<evidence type="ECO:0000313" key="3">
    <source>
        <dbReference type="Proteomes" id="UP000653454"/>
    </source>
</evidence>
<dbReference type="Pfam" id="PF14529">
    <property type="entry name" value="Exo_endo_phos_2"/>
    <property type="match status" value="1"/>
</dbReference>
<dbReference type="GO" id="GO:0071897">
    <property type="term" value="P:DNA biosynthetic process"/>
    <property type="evidence" value="ECO:0007669"/>
    <property type="project" value="UniProtKB-ARBA"/>
</dbReference>
<sequence length="1132" mass="131806">MNFMFRTFPNLKVAIKLCANLNNNSVYIIIRYKTSKMKYLNVAEKNDAAKNIALHLSRGTSVRREGLSKFNKIYEFSAEVQGQQCDMVMTSVSGHLLALEFVGEYKQWQRCSPLTLFDAPVYKYCPPNYENIKIKLNARAPKKQVKAVSDWKRQHGKTLTNTSIRKTSINCLPSRLVTVGELDQHPPSTEKEKINILSLNVRTLMKKERLVELEEALKPINWDVIGLSEVRREGEEIVELPNMIFHYFGETKGKYGVGFCINKNLKNNIIKIKGISERIAVLTLKTTEKEQLDIIQCYAPTEEAKEEEKKTFYDELNNCIVKETSNKNIVIMGDFNARIGKRKEHEEYNIGLFSTNTRNTNGEKLIEFAQENNLRVLNTFFKKRPHRKWTWISPDSKTKAEIDFFLSKNVERCTDVDVINNFNFFSDHRVIRCQLLLNFKRNRKAMHPDHKSICYTSETHNELFNENLKSITEKLKCCHSTQEKYNTVTEEIKLAAQKLPNIKNTKLCLTQETLEKIEERSTISKQINRNKDQNNYLKELNKTTKRLIRRDIRKYENMCISHFLEKSCSIVKLERHLKTERNWIPNVKPIDNSKVYKRKNIVQAATEFYSKLYSNEIIQPNIEIPTIINSDALPDITVFEIENAINSLQNGKSSGTDKINAELLKIGKNSLLQPLADIFNEILHNQEIPEQWLISTIILLLKKGNADDINNYRPISILSTIYKVFSKIILIRITQCLDEQQPPEQAGFRRGYSTTDHLHTMQQLIEKTNEYKLPLFIAFIDFQKAFDSINHQYVWQALLKDGVDMRYINTIKKIYELSSARIKLDQLGSAFSIDNGVKQGDCMSPKLFNSVLEHVFRTLNWESMGVNINGKYLSNIRFADDIALFGNTEKELQQMIKELNIKCKEVGLQLNISKTKVMTNTSEPIHISVENLELQQVETFIYLGKTVSFKNQDNEEITRRINNGWKRFWSLKHIFKNKQILMKLKAKVFDSCILPVLTYGAQTWALTKNNIKRLKITQRKMERSILNKKLIEKTQNTELRKLTKVTDVIRHAKKLKWKWAGHIMRQTDGRWTKELTEWCPRYSTRGVGRPATRWRDELAGFTGAGECWTRCTANKLTWKKMGEAFAQQWDDL</sequence>
<dbReference type="SUPFAM" id="SSF56712">
    <property type="entry name" value="Prokaryotic type I DNA topoisomerase"/>
    <property type="match status" value="1"/>
</dbReference>
<accession>A0A8S4GEP0</accession>
<dbReference type="PANTHER" id="PTHR47027">
    <property type="entry name" value="REVERSE TRANSCRIPTASE DOMAIN-CONTAINING PROTEIN"/>
    <property type="match status" value="1"/>
</dbReference>
<keyword evidence="3" id="KW-1185">Reference proteome</keyword>
<dbReference type="InterPro" id="IPR023405">
    <property type="entry name" value="Topo_IA_core_domain"/>
</dbReference>
<dbReference type="GO" id="GO:0003824">
    <property type="term" value="F:catalytic activity"/>
    <property type="evidence" value="ECO:0007669"/>
    <property type="project" value="InterPro"/>
</dbReference>
<dbReference type="AlphaFoldDB" id="A0A8S4GEP0"/>
<dbReference type="SUPFAM" id="SSF56219">
    <property type="entry name" value="DNase I-like"/>
    <property type="match status" value="1"/>
</dbReference>
<feature type="domain" description="Reverse transcriptase" evidence="1">
    <location>
        <begin position="681"/>
        <end position="947"/>
    </location>
</feature>
<dbReference type="Proteomes" id="UP000653454">
    <property type="component" value="Unassembled WGS sequence"/>
</dbReference>
<gene>
    <name evidence="2" type="ORF">PLXY2_LOCUS15584</name>
</gene>
<dbReference type="PANTHER" id="PTHR47027:SF20">
    <property type="entry name" value="REVERSE TRANSCRIPTASE-LIKE PROTEIN WITH RNA-DIRECTED DNA POLYMERASE DOMAIN"/>
    <property type="match status" value="1"/>
</dbReference>
<dbReference type="InterPro" id="IPR036691">
    <property type="entry name" value="Endo/exonu/phosph_ase_sf"/>
</dbReference>
<evidence type="ECO:0000313" key="2">
    <source>
        <dbReference type="EMBL" id="CAG9137328.1"/>
    </source>
</evidence>
<reference evidence="2" key="1">
    <citation type="submission" date="2020-11" db="EMBL/GenBank/DDBJ databases">
        <authorList>
            <person name="Whiteford S."/>
        </authorList>
    </citation>
    <scope>NUCLEOTIDE SEQUENCE</scope>
</reference>
<protein>
    <submittedName>
        <fullName evidence="2">(diamondback moth) hypothetical protein</fullName>
    </submittedName>
</protein>
<dbReference type="InterPro" id="IPR000477">
    <property type="entry name" value="RT_dom"/>
</dbReference>
<dbReference type="PROSITE" id="PS50878">
    <property type="entry name" value="RT_POL"/>
    <property type="match status" value="1"/>
</dbReference>
<organism evidence="2 3">
    <name type="scientific">Plutella xylostella</name>
    <name type="common">Diamondback moth</name>
    <name type="synonym">Plutella maculipennis</name>
    <dbReference type="NCBI Taxonomy" id="51655"/>
    <lineage>
        <taxon>Eukaryota</taxon>
        <taxon>Metazoa</taxon>
        <taxon>Ecdysozoa</taxon>
        <taxon>Arthropoda</taxon>
        <taxon>Hexapoda</taxon>
        <taxon>Insecta</taxon>
        <taxon>Pterygota</taxon>
        <taxon>Neoptera</taxon>
        <taxon>Endopterygota</taxon>
        <taxon>Lepidoptera</taxon>
        <taxon>Glossata</taxon>
        <taxon>Ditrysia</taxon>
        <taxon>Yponomeutoidea</taxon>
        <taxon>Plutellidae</taxon>
        <taxon>Plutella</taxon>
    </lineage>
</organism>
<dbReference type="EMBL" id="CAJHNJ030000207">
    <property type="protein sequence ID" value="CAG9137328.1"/>
    <property type="molecule type" value="Genomic_DNA"/>
</dbReference>
<dbReference type="Pfam" id="PF00078">
    <property type="entry name" value="RVT_1"/>
    <property type="match status" value="1"/>
</dbReference>